<evidence type="ECO:0000313" key="3">
    <source>
        <dbReference type="EMBL" id="KAK4255660.1"/>
    </source>
</evidence>
<comment type="caution">
    <text evidence="3">The sequence shown here is derived from an EMBL/GenBank/DDBJ whole genome shotgun (WGS) entry which is preliminary data.</text>
</comment>
<dbReference type="Proteomes" id="UP001293593">
    <property type="component" value="Unassembled WGS sequence"/>
</dbReference>
<sequence length="265" mass="30045">MEELVLAILLMLLVVALIPLYLWKRRQDSRSPSNPDQTHQEPRQEAVVRATVPLARVECIVDRLLLVALHLMQRQQLKFGYITVVYLMRLNCQTYYTLKYRSWNGNRGVSNGSISLRLEDECTGRTGSGRLADAIDLEGIIKMALRVDNKNWTLELDKGVRTLKPASTLRPIMYSAQHNYSRVIQVSEPARGAATASHPSHVTKLDQKAQDNTIASSSTAISTTRKPEWGRRLPDSELACRREMGLCFKCGERYSPAHTCRDKHL</sequence>
<evidence type="ECO:0000256" key="1">
    <source>
        <dbReference type="SAM" id="MobiDB-lite"/>
    </source>
</evidence>
<dbReference type="EMBL" id="JAWXYG010000013">
    <property type="protein sequence ID" value="KAK4255660.1"/>
    <property type="molecule type" value="Genomic_DNA"/>
</dbReference>
<feature type="transmembrane region" description="Helical" evidence="2">
    <location>
        <begin position="6"/>
        <end position="23"/>
    </location>
</feature>
<feature type="compositionally biased region" description="Low complexity" evidence="1">
    <location>
        <begin position="213"/>
        <end position="224"/>
    </location>
</feature>
<name>A0AAE1IRJ6_9FABA</name>
<feature type="region of interest" description="Disordered" evidence="1">
    <location>
        <begin position="191"/>
        <end position="229"/>
    </location>
</feature>
<evidence type="ECO:0000256" key="2">
    <source>
        <dbReference type="SAM" id="Phobius"/>
    </source>
</evidence>
<proteinExistence type="predicted"/>
<keyword evidence="2" id="KW-0472">Membrane</keyword>
<keyword evidence="4" id="KW-1185">Reference proteome</keyword>
<organism evidence="3 4">
    <name type="scientific">Acacia crassicarpa</name>
    <name type="common">northern wattle</name>
    <dbReference type="NCBI Taxonomy" id="499986"/>
    <lineage>
        <taxon>Eukaryota</taxon>
        <taxon>Viridiplantae</taxon>
        <taxon>Streptophyta</taxon>
        <taxon>Embryophyta</taxon>
        <taxon>Tracheophyta</taxon>
        <taxon>Spermatophyta</taxon>
        <taxon>Magnoliopsida</taxon>
        <taxon>eudicotyledons</taxon>
        <taxon>Gunneridae</taxon>
        <taxon>Pentapetalae</taxon>
        <taxon>rosids</taxon>
        <taxon>fabids</taxon>
        <taxon>Fabales</taxon>
        <taxon>Fabaceae</taxon>
        <taxon>Caesalpinioideae</taxon>
        <taxon>mimosoid clade</taxon>
        <taxon>Acacieae</taxon>
        <taxon>Acacia</taxon>
    </lineage>
</organism>
<accession>A0AAE1IRJ6</accession>
<evidence type="ECO:0000313" key="4">
    <source>
        <dbReference type="Proteomes" id="UP001293593"/>
    </source>
</evidence>
<keyword evidence="2" id="KW-1133">Transmembrane helix</keyword>
<gene>
    <name evidence="3" type="ORF">QN277_008633</name>
</gene>
<keyword evidence="2" id="KW-0812">Transmembrane</keyword>
<dbReference type="AlphaFoldDB" id="A0AAE1IRJ6"/>
<reference evidence="3" key="1">
    <citation type="submission" date="2023-10" db="EMBL/GenBank/DDBJ databases">
        <title>Chromosome-level genome of the transformable northern wattle, Acacia crassicarpa.</title>
        <authorList>
            <person name="Massaro I."/>
            <person name="Sinha N.R."/>
            <person name="Poethig S."/>
            <person name="Leichty A.R."/>
        </authorList>
    </citation>
    <scope>NUCLEOTIDE SEQUENCE</scope>
    <source>
        <strain evidence="3">Acra3RX</strain>
        <tissue evidence="3">Leaf</tissue>
    </source>
</reference>
<protein>
    <submittedName>
        <fullName evidence="3">Uncharacterized protein</fullName>
    </submittedName>
</protein>